<proteinExistence type="predicted"/>
<dbReference type="EMBL" id="JAHRIN010075755">
    <property type="protein sequence ID" value="MEQ2217290.1"/>
    <property type="molecule type" value="Genomic_DNA"/>
</dbReference>
<feature type="transmembrane region" description="Helical" evidence="1">
    <location>
        <begin position="22"/>
        <end position="40"/>
    </location>
</feature>
<organism evidence="2 3">
    <name type="scientific">Xenoophorus captivus</name>
    <dbReference type="NCBI Taxonomy" id="1517983"/>
    <lineage>
        <taxon>Eukaryota</taxon>
        <taxon>Metazoa</taxon>
        <taxon>Chordata</taxon>
        <taxon>Craniata</taxon>
        <taxon>Vertebrata</taxon>
        <taxon>Euteleostomi</taxon>
        <taxon>Actinopterygii</taxon>
        <taxon>Neopterygii</taxon>
        <taxon>Teleostei</taxon>
        <taxon>Neoteleostei</taxon>
        <taxon>Acanthomorphata</taxon>
        <taxon>Ovalentaria</taxon>
        <taxon>Atherinomorphae</taxon>
        <taxon>Cyprinodontiformes</taxon>
        <taxon>Goodeidae</taxon>
        <taxon>Xenoophorus</taxon>
    </lineage>
</organism>
<feature type="transmembrane region" description="Helical" evidence="1">
    <location>
        <begin position="97"/>
        <end position="115"/>
    </location>
</feature>
<keyword evidence="3" id="KW-1185">Reference proteome</keyword>
<dbReference type="Proteomes" id="UP001434883">
    <property type="component" value="Unassembled WGS sequence"/>
</dbReference>
<accession>A0ABV0S9N9</accession>
<keyword evidence="1" id="KW-1133">Transmembrane helix</keyword>
<keyword evidence="1" id="KW-0472">Membrane</keyword>
<evidence type="ECO:0000313" key="3">
    <source>
        <dbReference type="Proteomes" id="UP001434883"/>
    </source>
</evidence>
<evidence type="ECO:0000256" key="1">
    <source>
        <dbReference type="SAM" id="Phobius"/>
    </source>
</evidence>
<gene>
    <name evidence="2" type="ORF">XENOCAPTIV_003398</name>
</gene>
<comment type="caution">
    <text evidence="2">The sequence shown here is derived from an EMBL/GenBank/DDBJ whole genome shotgun (WGS) entry which is preliminary data.</text>
</comment>
<name>A0ABV0S9N9_9TELE</name>
<evidence type="ECO:0000313" key="2">
    <source>
        <dbReference type="EMBL" id="MEQ2217290.1"/>
    </source>
</evidence>
<sequence>MWVWSDRKPDYVEKHFMPTIKYGRRCVMLWAWFSIFIFKYQDILNQILVASASSLKLGHHWVFEQRSDLRQIKHRKRLVHLSSPAVPIIVEGAETSWISLVNPCIVVFVFLVYLGTSSLQLKGCHAHKNNGK</sequence>
<protein>
    <submittedName>
        <fullName evidence="2">Uncharacterized protein</fullName>
    </submittedName>
</protein>
<reference evidence="2 3" key="1">
    <citation type="submission" date="2021-06" db="EMBL/GenBank/DDBJ databases">
        <authorList>
            <person name="Palmer J.M."/>
        </authorList>
    </citation>
    <scope>NUCLEOTIDE SEQUENCE [LARGE SCALE GENOMIC DNA]</scope>
    <source>
        <strain evidence="2 3">XC_2019</strain>
        <tissue evidence="2">Muscle</tissue>
    </source>
</reference>
<keyword evidence="1" id="KW-0812">Transmembrane</keyword>